<feature type="domain" description="ATPase AAA-type core" evidence="2">
    <location>
        <begin position="496"/>
        <end position="616"/>
    </location>
</feature>
<name>A0A6N9TKG4_9ALTE</name>
<protein>
    <submittedName>
        <fullName evidence="3">AAA family ATPase</fullName>
    </submittedName>
</protein>
<evidence type="ECO:0000313" key="3">
    <source>
        <dbReference type="EMBL" id="NDW15168.1"/>
    </source>
</evidence>
<evidence type="ECO:0000313" key="4">
    <source>
        <dbReference type="Proteomes" id="UP000471381"/>
    </source>
</evidence>
<dbReference type="GO" id="GO:0005524">
    <property type="term" value="F:ATP binding"/>
    <property type="evidence" value="ECO:0007669"/>
    <property type="project" value="InterPro"/>
</dbReference>
<dbReference type="RefSeq" id="WP_163105705.1">
    <property type="nucleotide sequence ID" value="NZ_JAAAWO010000003.1"/>
</dbReference>
<sequence length="804" mass="91979">MAKRNRARKPQATATNTANVELDKLDNALAAVDNLVESENGSFVGAMAEKFKKAKTSHDAASEEQKKVASETFGNDIQTLVGELKKLVEQNKKVEVENKQSLARQKQLEESLEELKKKAEAEKKELDKQTKELLASKKKIAEDRAELAIKLEELKEQELDAESGFAVKHMEMLNSFEEKQNKLHESLEQKKLKLEKELEELNKSKQTLNEAEKTLLDEKLQQLFAKEAELDEKEIQLKQEKALIERMRRQAQLTDEEASSYKISLKNEIEKEFAYQISSLENQKANLEKQIAQYDQGEKQLLAKLSSFKELERQFEDATPQEVIEQLSHYKQTVNTLRSQLDEKPSEQLEENFKQLKKTYEALEQEYNNAHTELQQNKVQLTKSRKSVIELEQIQKQKQALEKHNQLLKAAVDQLSADVDDLVNKQQAKTAFPALLGLDSKLRAKGRTESVPSLSEFANELQHRIAWDANEQKELYYRFEDICLFIAGLAMSRLHILQGISGTGKTSLAKAFARAVGGGVKTISVQAGWRDKGDLVGHFNAFEKKFYEQETLQALYEAQSPAFSDRPYIVLLDEMNLSRPEQYFAEFLSALELDPKDRILTLMTTGQPNGPENLIEGRKIRIPENLWFIGTANHDETTFEFADKTYDRAHVMELPRHKNTFEINKDHEPISYSFESLEVAFERAANTHRSKVAKLIQELDGSEFSMILEEDFNVSWGNRLERHLVRFIPVMLECGSDLGFALDHMLATKVLRAGKATGRYDTEHDDISNLIDALKAFWRSQGFNSTPEASLKLLNNELKKKSSF</sequence>
<organism evidence="3 4">
    <name type="scientific">Alteromonas genovensis</name>
    <dbReference type="NCBI Taxonomy" id="471225"/>
    <lineage>
        <taxon>Bacteria</taxon>
        <taxon>Pseudomonadati</taxon>
        <taxon>Pseudomonadota</taxon>
        <taxon>Gammaproteobacteria</taxon>
        <taxon>Alteromonadales</taxon>
        <taxon>Alteromonadaceae</taxon>
        <taxon>Alteromonas/Salinimonas group</taxon>
        <taxon>Alteromonas</taxon>
    </lineage>
</organism>
<evidence type="ECO:0000256" key="1">
    <source>
        <dbReference type="SAM" id="Coils"/>
    </source>
</evidence>
<reference evidence="3 4" key="1">
    <citation type="submission" date="2020-01" db="EMBL/GenBank/DDBJ databases">
        <title>Genomes of bacteria type strains.</title>
        <authorList>
            <person name="Chen J."/>
            <person name="Zhu S."/>
            <person name="Yang J."/>
        </authorList>
    </citation>
    <scope>NUCLEOTIDE SEQUENCE [LARGE SCALE GENOMIC DNA]</scope>
    <source>
        <strain evidence="3 4">LMG 24078</strain>
    </source>
</reference>
<dbReference type="GO" id="GO:0016887">
    <property type="term" value="F:ATP hydrolysis activity"/>
    <property type="evidence" value="ECO:0007669"/>
    <property type="project" value="InterPro"/>
</dbReference>
<dbReference type="InterPro" id="IPR027417">
    <property type="entry name" value="P-loop_NTPase"/>
</dbReference>
<comment type="caution">
    <text evidence="3">The sequence shown here is derived from an EMBL/GenBank/DDBJ whole genome shotgun (WGS) entry which is preliminary data.</text>
</comment>
<dbReference type="EMBL" id="JAAAWO010000003">
    <property type="protein sequence ID" value="NDW15168.1"/>
    <property type="molecule type" value="Genomic_DNA"/>
</dbReference>
<dbReference type="Pfam" id="PF00004">
    <property type="entry name" value="AAA"/>
    <property type="match status" value="1"/>
</dbReference>
<dbReference type="Proteomes" id="UP000471381">
    <property type="component" value="Unassembled WGS sequence"/>
</dbReference>
<proteinExistence type="predicted"/>
<dbReference type="SUPFAM" id="SSF52540">
    <property type="entry name" value="P-loop containing nucleoside triphosphate hydrolases"/>
    <property type="match status" value="1"/>
</dbReference>
<dbReference type="Gene3D" id="3.40.50.300">
    <property type="entry name" value="P-loop containing nucleotide triphosphate hydrolases"/>
    <property type="match status" value="1"/>
</dbReference>
<accession>A0A6N9TKG4</accession>
<dbReference type="InterPro" id="IPR003959">
    <property type="entry name" value="ATPase_AAA_core"/>
</dbReference>
<keyword evidence="1" id="KW-0175">Coiled coil</keyword>
<gene>
    <name evidence="3" type="ORF">GTQ48_06505</name>
</gene>
<keyword evidence="4" id="KW-1185">Reference proteome</keyword>
<dbReference type="AlphaFoldDB" id="A0A6N9TKG4"/>
<evidence type="ECO:0000259" key="2">
    <source>
        <dbReference type="Pfam" id="PF00004"/>
    </source>
</evidence>
<feature type="coiled-coil region" evidence="1">
    <location>
        <begin position="346"/>
        <end position="425"/>
    </location>
</feature>
<feature type="coiled-coil region" evidence="1">
    <location>
        <begin position="77"/>
        <end position="304"/>
    </location>
</feature>